<feature type="transmembrane region" description="Helical" evidence="13">
    <location>
        <begin position="1491"/>
        <end position="1515"/>
    </location>
</feature>
<evidence type="ECO:0000256" key="9">
    <source>
        <dbReference type="ARBA" id="ARBA00023268"/>
    </source>
</evidence>
<feature type="region of interest" description="Disordered" evidence="12">
    <location>
        <begin position="199"/>
        <end position="239"/>
    </location>
</feature>
<evidence type="ECO:0000256" key="1">
    <source>
        <dbReference type="ARBA" id="ARBA00012493"/>
    </source>
</evidence>
<feature type="coiled-coil region" evidence="11">
    <location>
        <begin position="1368"/>
        <end position="1398"/>
    </location>
</feature>
<protein>
    <recommendedName>
        <fullName evidence="1">RNA-directed DNA polymerase</fullName>
        <ecNumber evidence="1">2.7.7.49</ecNumber>
    </recommendedName>
</protein>
<dbReference type="InterPro" id="IPR043502">
    <property type="entry name" value="DNA/RNA_pol_sf"/>
</dbReference>
<dbReference type="PROSITE" id="PS50158">
    <property type="entry name" value="ZF_CCHC"/>
    <property type="match status" value="1"/>
</dbReference>
<dbReference type="Gene3D" id="3.40.50.300">
    <property type="entry name" value="P-loop containing nucleotide triphosphate hydrolases"/>
    <property type="match status" value="1"/>
</dbReference>
<dbReference type="InterPro" id="IPR041577">
    <property type="entry name" value="RT_RNaseH_2"/>
</dbReference>
<dbReference type="GO" id="GO:0003964">
    <property type="term" value="F:RNA-directed DNA polymerase activity"/>
    <property type="evidence" value="ECO:0007669"/>
    <property type="project" value="UniProtKB-KW"/>
</dbReference>
<feature type="domain" description="ABC transmembrane type-1" evidence="16">
    <location>
        <begin position="1495"/>
        <end position="1620"/>
    </location>
</feature>
<dbReference type="Gene3D" id="3.10.10.10">
    <property type="entry name" value="HIV Type 1 Reverse Transcriptase, subunit A, domain 1"/>
    <property type="match status" value="1"/>
</dbReference>
<gene>
    <name evidence="18" type="primary">pol_877</name>
    <name evidence="18" type="ORF">AVEN_155060_1</name>
</gene>
<dbReference type="Gene3D" id="3.10.20.370">
    <property type="match status" value="1"/>
</dbReference>
<keyword evidence="8 13" id="KW-0472">Membrane</keyword>
<dbReference type="InterPro" id="IPR041588">
    <property type="entry name" value="Integrase_H2C2"/>
</dbReference>
<dbReference type="Gene3D" id="1.10.4020.10">
    <property type="entry name" value="DNA breaking-rejoining enzymes"/>
    <property type="match status" value="1"/>
</dbReference>
<keyword evidence="4" id="KW-0540">Nuclease</keyword>
<dbReference type="PANTHER" id="PTHR37984:SF5">
    <property type="entry name" value="PROTEIN NYNRIN-LIKE"/>
    <property type="match status" value="1"/>
</dbReference>
<evidence type="ECO:0000256" key="6">
    <source>
        <dbReference type="ARBA" id="ARBA00022918"/>
    </source>
</evidence>
<evidence type="ECO:0000259" key="17">
    <source>
        <dbReference type="PROSITE" id="PS50994"/>
    </source>
</evidence>
<dbReference type="CDD" id="cd01647">
    <property type="entry name" value="RT_LTR"/>
    <property type="match status" value="1"/>
</dbReference>
<keyword evidence="2 13" id="KW-0812">Transmembrane</keyword>
<feature type="domain" description="Reverse transcriptase" evidence="15">
    <location>
        <begin position="961"/>
        <end position="1139"/>
    </location>
</feature>
<dbReference type="SUPFAM" id="SSF47353">
    <property type="entry name" value="Retrovirus capsid dimerization domain-like"/>
    <property type="match status" value="1"/>
</dbReference>
<dbReference type="EC" id="2.7.7.49" evidence="1"/>
<evidence type="ECO:0000256" key="4">
    <source>
        <dbReference type="ARBA" id="ARBA00022722"/>
    </source>
</evidence>
<feature type="domain" description="CCHC-type" evidence="14">
    <location>
        <begin position="247"/>
        <end position="263"/>
    </location>
</feature>
<keyword evidence="19" id="KW-1185">Reference proteome</keyword>
<keyword evidence="9" id="KW-0511">Multifunctional enzyme</keyword>
<dbReference type="OrthoDB" id="10064731at2759"/>
<dbReference type="FunFam" id="1.10.340.70:FF:000001">
    <property type="entry name" value="Retrovirus-related Pol polyprotein from transposon gypsy-like Protein"/>
    <property type="match status" value="1"/>
</dbReference>
<dbReference type="InterPro" id="IPR001584">
    <property type="entry name" value="Integrase_cat-core"/>
</dbReference>
<dbReference type="Pfam" id="PF17919">
    <property type="entry name" value="RT_RNaseH_2"/>
    <property type="match status" value="1"/>
</dbReference>
<dbReference type="Pfam" id="PF00078">
    <property type="entry name" value="RVT_1"/>
    <property type="match status" value="1"/>
</dbReference>
<dbReference type="Gene3D" id="3.30.420.10">
    <property type="entry name" value="Ribonuclease H-like superfamily/Ribonuclease H"/>
    <property type="match status" value="1"/>
</dbReference>
<evidence type="ECO:0000259" key="14">
    <source>
        <dbReference type="PROSITE" id="PS50158"/>
    </source>
</evidence>
<dbReference type="InterPro" id="IPR038269">
    <property type="entry name" value="SCAN_sf"/>
</dbReference>
<feature type="transmembrane region" description="Helical" evidence="13">
    <location>
        <begin position="1535"/>
        <end position="1562"/>
    </location>
</feature>
<dbReference type="PROSITE" id="PS50878">
    <property type="entry name" value="RT_POL"/>
    <property type="match status" value="1"/>
</dbReference>
<dbReference type="FunFam" id="3.30.70.270:FF:000020">
    <property type="entry name" value="Transposon Tf2-6 polyprotein-like Protein"/>
    <property type="match status" value="1"/>
</dbReference>
<evidence type="ECO:0000256" key="3">
    <source>
        <dbReference type="ARBA" id="ARBA00022695"/>
    </source>
</evidence>
<evidence type="ECO:0000256" key="11">
    <source>
        <dbReference type="SAM" id="Coils"/>
    </source>
</evidence>
<name>A0A4Y2A8W0_ARAVE</name>
<evidence type="ECO:0000256" key="7">
    <source>
        <dbReference type="ARBA" id="ARBA00022989"/>
    </source>
</evidence>
<dbReference type="EMBL" id="BGPR01000008">
    <property type="protein sequence ID" value="GBL75765.1"/>
    <property type="molecule type" value="Genomic_DNA"/>
</dbReference>
<evidence type="ECO:0000313" key="18">
    <source>
        <dbReference type="EMBL" id="GBL75765.1"/>
    </source>
</evidence>
<evidence type="ECO:0000256" key="2">
    <source>
        <dbReference type="ARBA" id="ARBA00022692"/>
    </source>
</evidence>
<dbReference type="PANTHER" id="PTHR37984">
    <property type="entry name" value="PROTEIN CBG26694"/>
    <property type="match status" value="1"/>
</dbReference>
<dbReference type="GO" id="GO:0015074">
    <property type="term" value="P:DNA integration"/>
    <property type="evidence" value="ECO:0007669"/>
    <property type="project" value="InterPro"/>
</dbReference>
<dbReference type="InterPro" id="IPR000477">
    <property type="entry name" value="RT_dom"/>
</dbReference>
<dbReference type="Pfam" id="PF17921">
    <property type="entry name" value="Integrase_H2C2"/>
    <property type="match status" value="1"/>
</dbReference>
<dbReference type="SUPFAM" id="SSF52540">
    <property type="entry name" value="P-loop containing nucleoside triphosphate hydrolases"/>
    <property type="match status" value="1"/>
</dbReference>
<evidence type="ECO:0000313" key="19">
    <source>
        <dbReference type="Proteomes" id="UP000499080"/>
    </source>
</evidence>
<dbReference type="Gene3D" id="1.20.1560.10">
    <property type="entry name" value="ABC transporter type 1, transmembrane domain"/>
    <property type="match status" value="2"/>
</dbReference>
<dbReference type="InterPro" id="IPR011527">
    <property type="entry name" value="ABC1_TM_dom"/>
</dbReference>
<dbReference type="SUPFAM" id="SSF90123">
    <property type="entry name" value="ABC transporter transmembrane region"/>
    <property type="match status" value="1"/>
</dbReference>
<comment type="caution">
    <text evidence="18">The sequence shown here is derived from an EMBL/GenBank/DDBJ whole genome shotgun (WGS) entry which is preliminary data.</text>
</comment>
<dbReference type="Pfam" id="PF00664">
    <property type="entry name" value="ABC_membrane"/>
    <property type="match status" value="1"/>
</dbReference>
<keyword evidence="6" id="KW-0695">RNA-directed DNA polymerase</keyword>
<dbReference type="InterPro" id="IPR036397">
    <property type="entry name" value="RNaseH_sf"/>
</dbReference>
<dbReference type="FunFam" id="3.30.420.10:FF:000032">
    <property type="entry name" value="Retrovirus-related Pol polyprotein from transposon 297-like Protein"/>
    <property type="match status" value="1"/>
</dbReference>
<evidence type="ECO:0000256" key="12">
    <source>
        <dbReference type="SAM" id="MobiDB-lite"/>
    </source>
</evidence>
<feature type="region of interest" description="Disordered" evidence="12">
    <location>
        <begin position="390"/>
        <end position="412"/>
    </location>
</feature>
<evidence type="ECO:0000259" key="15">
    <source>
        <dbReference type="PROSITE" id="PS50878"/>
    </source>
</evidence>
<evidence type="ECO:0000256" key="13">
    <source>
        <dbReference type="SAM" id="Phobius"/>
    </source>
</evidence>
<dbReference type="GO" id="GO:0140359">
    <property type="term" value="F:ABC-type transporter activity"/>
    <property type="evidence" value="ECO:0007669"/>
    <property type="project" value="InterPro"/>
</dbReference>
<dbReference type="PROSITE" id="PS50929">
    <property type="entry name" value="ABC_TM1F"/>
    <property type="match status" value="1"/>
</dbReference>
<dbReference type="SUPFAM" id="SSF53098">
    <property type="entry name" value="Ribonuclease H-like"/>
    <property type="match status" value="1"/>
</dbReference>
<evidence type="ECO:0000256" key="5">
    <source>
        <dbReference type="ARBA" id="ARBA00022759"/>
    </source>
</evidence>
<dbReference type="InterPro" id="IPR050951">
    <property type="entry name" value="Retrovirus_Pol_polyprotein"/>
</dbReference>
<organism evidence="18 19">
    <name type="scientific">Araneus ventricosus</name>
    <name type="common">Orbweaver spider</name>
    <name type="synonym">Epeira ventricosa</name>
    <dbReference type="NCBI Taxonomy" id="182803"/>
    <lineage>
        <taxon>Eukaryota</taxon>
        <taxon>Metazoa</taxon>
        <taxon>Ecdysozoa</taxon>
        <taxon>Arthropoda</taxon>
        <taxon>Chelicerata</taxon>
        <taxon>Arachnida</taxon>
        <taxon>Araneae</taxon>
        <taxon>Araneomorphae</taxon>
        <taxon>Entelegynae</taxon>
        <taxon>Araneoidea</taxon>
        <taxon>Araneidae</taxon>
        <taxon>Araneus</taxon>
    </lineage>
</organism>
<sequence length="1620" mass="186174">MHNVMPRFNPKEDDVSLFLVLFERQAKIMNVPAENQVAQLISLLPPDIVQLIAREPEEDAKKYEYVKALLLQRFKLSAEKFRQLFNKHQKASESTWYDFYYELKNYLEGWLNGLNVKTFEQLKDLMLVDQIKKRTSMEFKEHFMDEWTTIISPTEMVKKIEDFEDVRKTIKSKLFATQTERTNKGQFKPRYENFSKKIEHSHYSKHSDKWNDYRHQKDHRQREDAQQRDRFPNKNQDHSFDERYRPRCFECGSYSHFKPQCPRLKSNEKINCVSSNDDLLETYTIRGLVNGFEMPILRDTGATVDVISQKFVDYAKMTGEHVWVKYLLNDHLVCLPLAEVEIKCELGHIKTKAAVVTNDPGRYVLGNKTANLFKDKPFLKLEKLNAVMTRSQTKRPTEEDQNKEAEMEQPEEMTHFEIDEEILPQADEEFKEIKQLVEVDSKEFIESQHQSRDLAPLLNEAKTENSSQPNDFKIKENGMLVRRKIDKNEIERELIVVPEKYRDQIKSLCHDSTSGHLGIVKTKDRLARYFYWPNCYKEIEEYVKTCAPCQRVGKSNDKTKAPLTLVPIISEVFSKINFDACGPLPTTPNGNRYLITAICLASKYPDAVPVPNIGSTSIIEAMIQIFSRMGFPKEMQTDQGTSFMSNLAIEFAEKFGIKVTRSSVHHPQSNPVERFHRTIKRILKVLCIEAAPEWERQIPAALFALRTIRHESTGFTPSELVYGRNLRTPVTLLYEQWMNPEDEGNNVVEYVFQLINRLKRCKELALDKMLEMQTKRKVWYDRKAIKREFSEGDLVLVVSTSKPNKLAVEWKGPGKIEKKLSETNYVVSFEGKKDHNQVYHVNMLKPYHKRAELVNLMITEDKSDIEDMDENFPAIDSEPTLFDFDEIKESSSLNDKLNEQQIQELHDLLLKFSKIFSNKPGKTHFVMHDIQLIENTPIQCKPYRISPRQTEILKTEIDKMLKHKIIELGDSDYTSPMILVEVAGKDPRPCIDYRKLNKITKTQFFPLPNIEQRVETVAAAKYISVLDLTKGYWQIPLTPNAQRIATFVTSFGTFRPLRMPFGLKNAPFTFSKMMADILHGCDHFAVPYLDDVAIYSNSWEEHLSHLNAIMSKIKDAGLTIKPIKCKFAQDRVKYLGHIVGRGIRTPNEVKVKAVLDFPVPTTKSQVRAFLGLAGYYNHYIPMFSSIVAPLTETLKGKLRQGKINWTEECTRAFKELKDKLSQQPILYAPDFNKEFILQTDASNSGIGVILAQKDDNDKEHPVLYLSKKFSETEKKYSTTERECAAIIFAVKKLQCYLDGHTEFLIMTDHNPLVWLKNNARQGRTTVVVAHRLSTIRTADKIVVLKDGEVQEVGTHDELMLRKGIYFDLVSTQTKTEEEEDEIDELEEIEKDMPKLDRRISSLSNGSVEPIDGLPGVVNRQLSSAGSGIGRQMSITSGGYNRQISALSNFERQMSNISAGKDGAAMIDEDEELDKKAAPSKVRLFKMAAPEWPYALVGGISALLMGLHFPAFGVVFGDILGVLTKDKDKIPEETDYLSLLFLLMAISSGVLTFLQIFMFTIAGEKLTSRLRKMVFSNILAQDMEFFDHPKNSVGSLCSRLTSDASSVQGVKMAFMDIIENS</sequence>
<reference evidence="18 19" key="1">
    <citation type="journal article" date="2019" name="Sci. Rep.">
        <title>Orb-weaving spider Araneus ventricosus genome elucidates the spidroin gene catalogue.</title>
        <authorList>
            <person name="Kono N."/>
            <person name="Nakamura H."/>
            <person name="Ohtoshi R."/>
            <person name="Moran D.A.P."/>
            <person name="Shinohara A."/>
            <person name="Yoshida Y."/>
            <person name="Fujiwara M."/>
            <person name="Mori M."/>
            <person name="Tomita M."/>
            <person name="Arakawa K."/>
        </authorList>
    </citation>
    <scope>NUCLEOTIDE SEQUENCE [LARGE SCALE GENOMIC DNA]</scope>
</reference>
<dbReference type="InterPro" id="IPR043128">
    <property type="entry name" value="Rev_trsase/Diguanyl_cyclase"/>
</dbReference>
<dbReference type="PROSITE" id="PS50994">
    <property type="entry name" value="INTEGRASE"/>
    <property type="match status" value="1"/>
</dbReference>
<keyword evidence="5" id="KW-0378">Hydrolase</keyword>
<dbReference type="GO" id="GO:0042575">
    <property type="term" value="C:DNA polymerase complex"/>
    <property type="evidence" value="ECO:0007669"/>
    <property type="project" value="UniProtKB-ARBA"/>
</dbReference>
<dbReference type="Proteomes" id="UP000499080">
    <property type="component" value="Unassembled WGS sequence"/>
</dbReference>
<dbReference type="FunFam" id="3.10.20.370:FF:000001">
    <property type="entry name" value="Retrovirus-related Pol polyprotein from transposon 17.6-like protein"/>
    <property type="match status" value="1"/>
</dbReference>
<keyword evidence="5" id="KW-0255">Endonuclease</keyword>
<dbReference type="InterPro" id="IPR027417">
    <property type="entry name" value="P-loop_NTPase"/>
</dbReference>
<evidence type="ECO:0000256" key="10">
    <source>
        <dbReference type="PROSITE-ProRule" id="PRU00047"/>
    </source>
</evidence>
<dbReference type="GO" id="GO:0016020">
    <property type="term" value="C:membrane"/>
    <property type="evidence" value="ECO:0007669"/>
    <property type="project" value="InterPro"/>
</dbReference>
<keyword evidence="3" id="KW-0548">Nucleotidyltransferase</keyword>
<dbReference type="GO" id="GO:0005524">
    <property type="term" value="F:ATP binding"/>
    <property type="evidence" value="ECO:0007669"/>
    <property type="project" value="InterPro"/>
</dbReference>
<dbReference type="Gene3D" id="1.10.340.70">
    <property type="match status" value="1"/>
</dbReference>
<dbReference type="CDD" id="cd09274">
    <property type="entry name" value="RNase_HI_RT_Ty3"/>
    <property type="match status" value="1"/>
</dbReference>
<evidence type="ECO:0000256" key="8">
    <source>
        <dbReference type="ARBA" id="ARBA00023136"/>
    </source>
</evidence>
<dbReference type="InterPro" id="IPR036640">
    <property type="entry name" value="ABC1_TM_sf"/>
</dbReference>
<keyword evidence="3" id="KW-0808">Transferase</keyword>
<keyword evidence="10" id="KW-0862">Zinc</keyword>
<keyword evidence="11" id="KW-0175">Coiled coil</keyword>
<dbReference type="SUPFAM" id="SSF56672">
    <property type="entry name" value="DNA/RNA polymerases"/>
    <property type="match status" value="1"/>
</dbReference>
<dbReference type="Gene3D" id="3.30.70.270">
    <property type="match status" value="2"/>
</dbReference>
<accession>A0A4Y2A8W0</accession>
<keyword evidence="10" id="KW-0479">Metal-binding</keyword>
<dbReference type="GO" id="GO:0003676">
    <property type="term" value="F:nucleic acid binding"/>
    <property type="evidence" value="ECO:0007669"/>
    <property type="project" value="InterPro"/>
</dbReference>
<feature type="domain" description="Integrase catalytic" evidence="17">
    <location>
        <begin position="563"/>
        <end position="725"/>
    </location>
</feature>
<dbReference type="InterPro" id="IPR012337">
    <property type="entry name" value="RNaseH-like_sf"/>
</dbReference>
<keyword evidence="7 13" id="KW-1133">Transmembrane helix</keyword>
<dbReference type="GO" id="GO:0008270">
    <property type="term" value="F:zinc ion binding"/>
    <property type="evidence" value="ECO:0007669"/>
    <property type="project" value="UniProtKB-KW"/>
</dbReference>
<keyword evidence="10" id="KW-0863">Zinc-finger</keyword>
<dbReference type="Pfam" id="PF00665">
    <property type="entry name" value="rve"/>
    <property type="match status" value="1"/>
</dbReference>
<feature type="compositionally biased region" description="Basic and acidic residues" evidence="12">
    <location>
        <begin position="395"/>
        <end position="412"/>
    </location>
</feature>
<dbReference type="GO" id="GO:0004519">
    <property type="term" value="F:endonuclease activity"/>
    <property type="evidence" value="ECO:0007669"/>
    <property type="project" value="UniProtKB-KW"/>
</dbReference>
<evidence type="ECO:0000259" key="16">
    <source>
        <dbReference type="PROSITE" id="PS50929"/>
    </source>
</evidence>
<proteinExistence type="predicted"/>
<dbReference type="InterPro" id="IPR001878">
    <property type="entry name" value="Znf_CCHC"/>
</dbReference>